<feature type="signal peptide" evidence="1">
    <location>
        <begin position="1"/>
        <end position="25"/>
    </location>
</feature>
<reference evidence="3" key="1">
    <citation type="submission" date="2021-02" db="EMBL/GenBank/DDBJ databases">
        <authorList>
            <person name="Nowell W R."/>
        </authorList>
    </citation>
    <scope>NUCLEOTIDE SEQUENCE</scope>
</reference>
<keyword evidence="1" id="KW-0732">Signal</keyword>
<evidence type="ECO:0000313" key="5">
    <source>
        <dbReference type="Proteomes" id="UP000663852"/>
    </source>
</evidence>
<dbReference type="Proteomes" id="UP000663828">
    <property type="component" value="Unassembled WGS sequence"/>
</dbReference>
<proteinExistence type="predicted"/>
<dbReference type="EMBL" id="CAJNOJ010000300">
    <property type="protein sequence ID" value="CAF1381857.1"/>
    <property type="molecule type" value="Genomic_DNA"/>
</dbReference>
<dbReference type="Proteomes" id="UP000663852">
    <property type="component" value="Unassembled WGS sequence"/>
</dbReference>
<evidence type="ECO:0000313" key="3">
    <source>
        <dbReference type="EMBL" id="CAF1381857.1"/>
    </source>
</evidence>
<dbReference type="EMBL" id="CAJNOR010001377">
    <property type="protein sequence ID" value="CAF1132232.1"/>
    <property type="molecule type" value="Genomic_DNA"/>
</dbReference>
<evidence type="ECO:0000256" key="1">
    <source>
        <dbReference type="SAM" id="SignalP"/>
    </source>
</evidence>
<organism evidence="3 5">
    <name type="scientific">Adineta ricciae</name>
    <name type="common">Rotifer</name>
    <dbReference type="NCBI Taxonomy" id="249248"/>
    <lineage>
        <taxon>Eukaryota</taxon>
        <taxon>Metazoa</taxon>
        <taxon>Spiralia</taxon>
        <taxon>Gnathifera</taxon>
        <taxon>Rotifera</taxon>
        <taxon>Eurotatoria</taxon>
        <taxon>Bdelloidea</taxon>
        <taxon>Adinetida</taxon>
        <taxon>Adinetidae</taxon>
        <taxon>Adineta</taxon>
    </lineage>
</organism>
<accession>A0A815JW15</accession>
<dbReference type="AlphaFoldDB" id="A0A815JW15"/>
<evidence type="ECO:0000313" key="4">
    <source>
        <dbReference type="Proteomes" id="UP000663828"/>
    </source>
</evidence>
<evidence type="ECO:0000313" key="2">
    <source>
        <dbReference type="EMBL" id="CAF1132232.1"/>
    </source>
</evidence>
<protein>
    <submittedName>
        <fullName evidence="3">Uncharacterized protein</fullName>
    </submittedName>
</protein>
<comment type="caution">
    <text evidence="3">The sequence shown here is derived from an EMBL/GenBank/DDBJ whole genome shotgun (WGS) entry which is preliminary data.</text>
</comment>
<feature type="chain" id="PRO_5036228031" evidence="1">
    <location>
        <begin position="26"/>
        <end position="99"/>
    </location>
</feature>
<keyword evidence="4" id="KW-1185">Reference proteome</keyword>
<gene>
    <name evidence="3" type="ORF">EDS130_LOCUS34972</name>
    <name evidence="2" type="ORF">XAT740_LOCUS19966</name>
</gene>
<name>A0A815JW15_ADIRI</name>
<sequence>MLSLNGRQQWLSGWILISIFGILNALQDHLGRSQPVELCPDSQLLFGKDTSYDPATQICMEHGKVTQCVSVCENQCYNSNMHHCFKRYHMQIIRTVMHC</sequence>